<dbReference type="AlphaFoldDB" id="A0A4R6QCW3"/>
<keyword evidence="2" id="KW-0732">Signal</keyword>
<proteinExistence type="predicted"/>
<feature type="region of interest" description="Disordered" evidence="1">
    <location>
        <begin position="31"/>
        <end position="58"/>
    </location>
</feature>
<evidence type="ECO:0000313" key="4">
    <source>
        <dbReference type="Proteomes" id="UP000295361"/>
    </source>
</evidence>
<comment type="caution">
    <text evidence="3">The sequence shown here is derived from an EMBL/GenBank/DDBJ whole genome shotgun (WGS) entry which is preliminary data.</text>
</comment>
<evidence type="ECO:0000313" key="3">
    <source>
        <dbReference type="EMBL" id="TDP60634.1"/>
    </source>
</evidence>
<organism evidence="3 4">
    <name type="scientific">Roseateles toxinivorans</name>
    <dbReference type="NCBI Taxonomy" id="270368"/>
    <lineage>
        <taxon>Bacteria</taxon>
        <taxon>Pseudomonadati</taxon>
        <taxon>Pseudomonadota</taxon>
        <taxon>Betaproteobacteria</taxon>
        <taxon>Burkholderiales</taxon>
        <taxon>Sphaerotilaceae</taxon>
        <taxon>Roseateles</taxon>
    </lineage>
</organism>
<dbReference type="InterPro" id="IPR014917">
    <property type="entry name" value="DUF1800"/>
</dbReference>
<sequence>MVGGICTYTRSGRARLAGLLAALLLAACGGGGGDASDGGGTPHPPGTQPSGNEPKPTRDQAFRFLTQATFGPTEPEIQSVMSLGYGPWMDQQFAKPTVSHRALWDAADARIRAADPTPGAGQREVLDGFYRQALSGEDQLRQRTVFALSQIFVISMQGSEVGDHERGVAGYLDMLGANAFGSYRQLLEQVARHPMMGIYLSHLRNQKENPATGRVPDENFAREVMQLFSIGLVQLNADGTVRKDAAGKALETYAGEDISGLAKVFTGWSWYGPDTSDARFWGSSKSQDADRQWQPMQAYAQFHSVSEKRFLGQTVAAQTGTAASLKTALDTLAGHPNVAPFIARQLIQRLVTSNPSPAYVQRAAAAFGAGGDMRAMLRAVLLDDEARKPEAAADPAFGKLREPVLRLTALLRAFGARSDSGSFLIGATDDPGTQLGQTPMRAPSVFNFYRPGFVPPNSLMAAQGLAAPEMQITHETSIVGYANYLRSGVDRGFGQSGLDGKATRRDVQPDYTQVLTLAPQPAALVDEVSQRLLGPQANAAFKRELQTAVESVAVPALKADGSNKTQVDTALRNRVLAAVLLSAVSPEFVVQK</sequence>
<dbReference type="EMBL" id="SNXS01000015">
    <property type="protein sequence ID" value="TDP60634.1"/>
    <property type="molecule type" value="Genomic_DNA"/>
</dbReference>
<dbReference type="OrthoDB" id="9772295at2"/>
<name>A0A4R6QCW3_9BURK</name>
<dbReference type="Proteomes" id="UP000295361">
    <property type="component" value="Unassembled WGS sequence"/>
</dbReference>
<dbReference type="Pfam" id="PF08811">
    <property type="entry name" value="DUF1800"/>
    <property type="match status" value="1"/>
</dbReference>
<dbReference type="RefSeq" id="WP_133703871.1">
    <property type="nucleotide sequence ID" value="NZ_SNXS01000015.1"/>
</dbReference>
<dbReference type="PANTHER" id="PTHR43737:SF1">
    <property type="entry name" value="DUF1501 DOMAIN-CONTAINING PROTEIN"/>
    <property type="match status" value="1"/>
</dbReference>
<protein>
    <submittedName>
        <fullName evidence="3">Uncharacterized protein (DUF1800 family)</fullName>
    </submittedName>
</protein>
<evidence type="ECO:0000256" key="1">
    <source>
        <dbReference type="SAM" id="MobiDB-lite"/>
    </source>
</evidence>
<accession>A0A4R6QCW3</accession>
<feature type="chain" id="PRO_5020233648" evidence="2">
    <location>
        <begin position="27"/>
        <end position="592"/>
    </location>
</feature>
<keyword evidence="4" id="KW-1185">Reference proteome</keyword>
<feature type="signal peptide" evidence="2">
    <location>
        <begin position="1"/>
        <end position="26"/>
    </location>
</feature>
<dbReference type="InParanoid" id="A0A4R6QCW3"/>
<evidence type="ECO:0000256" key="2">
    <source>
        <dbReference type="SAM" id="SignalP"/>
    </source>
</evidence>
<gene>
    <name evidence="3" type="ORF">DES47_11556</name>
</gene>
<feature type="compositionally biased region" description="Gly residues" evidence="1">
    <location>
        <begin position="31"/>
        <end position="41"/>
    </location>
</feature>
<dbReference type="PANTHER" id="PTHR43737">
    <property type="entry name" value="BLL7424 PROTEIN"/>
    <property type="match status" value="1"/>
</dbReference>
<reference evidence="3 4" key="1">
    <citation type="submission" date="2019-03" db="EMBL/GenBank/DDBJ databases">
        <title>Genomic Encyclopedia of Type Strains, Phase IV (KMG-IV): sequencing the most valuable type-strain genomes for metagenomic binning, comparative biology and taxonomic classification.</title>
        <authorList>
            <person name="Goeker M."/>
        </authorList>
    </citation>
    <scope>NUCLEOTIDE SEQUENCE [LARGE SCALE GENOMIC DNA]</scope>
    <source>
        <strain evidence="3 4">DSM 16998</strain>
    </source>
</reference>